<sequence length="81" mass="9172">MKSLKIINRVETNVLGMSVSGVTLEVQNSEYEGMTLQLGDHFVRTRLAKKLLLSKVTLLYVGKKIVKIKINRLRSKIVQSD</sequence>
<dbReference type="GeneID" id="97231243"/>
<proteinExistence type="predicted"/>
<accession>A0ABT7RYM0</accession>
<evidence type="ECO:0000313" key="2">
    <source>
        <dbReference type="Proteomes" id="UP001242903"/>
    </source>
</evidence>
<organism evidence="1 2">
    <name type="scientific">Leuconostoc falkenbergense</name>
    <dbReference type="NCBI Taxonomy" id="2766470"/>
    <lineage>
        <taxon>Bacteria</taxon>
        <taxon>Bacillati</taxon>
        <taxon>Bacillota</taxon>
        <taxon>Bacilli</taxon>
        <taxon>Lactobacillales</taxon>
        <taxon>Lactobacillaceae</taxon>
        <taxon>Leuconostoc</taxon>
    </lineage>
</organism>
<gene>
    <name evidence="1" type="ORF">QUE93_05125</name>
</gene>
<comment type="caution">
    <text evidence="1">The sequence shown here is derived from an EMBL/GenBank/DDBJ whole genome shotgun (WGS) entry which is preliminary data.</text>
</comment>
<protein>
    <submittedName>
        <fullName evidence="1">Uncharacterized protein</fullName>
    </submittedName>
</protein>
<keyword evidence="2" id="KW-1185">Reference proteome</keyword>
<dbReference type="RefSeq" id="WP_242029675.1">
    <property type="nucleotide sequence ID" value="NZ_BMBR01000002.1"/>
</dbReference>
<dbReference type="EMBL" id="JAUCAQ010000009">
    <property type="protein sequence ID" value="MDM7646397.1"/>
    <property type="molecule type" value="Genomic_DNA"/>
</dbReference>
<name>A0ABT7RYM0_9LACO</name>
<dbReference type="Proteomes" id="UP001242903">
    <property type="component" value="Unassembled WGS sequence"/>
</dbReference>
<reference evidence="1 2" key="1">
    <citation type="submission" date="2023-06" db="EMBL/GenBank/DDBJ databases">
        <title>Draft Genome Sequences of lactic acid bacteria strains isolated from fermented milk products.</title>
        <authorList>
            <person name="Elcheninov A.G."/>
            <person name="Klyukina A."/>
            <person name="Zayulina K.S."/>
            <person name="Gavirova L.A."/>
            <person name="Shcherbakova P.A."/>
            <person name="Shestakov A.I."/>
            <person name="Kublanov I.V."/>
            <person name="Kochetkova T.V."/>
        </authorList>
    </citation>
    <scope>NUCLEOTIDE SEQUENCE [LARGE SCALE GENOMIC DNA]</scope>
    <source>
        <strain evidence="1 2">TOM.81</strain>
    </source>
</reference>
<evidence type="ECO:0000313" key="1">
    <source>
        <dbReference type="EMBL" id="MDM7646397.1"/>
    </source>
</evidence>